<proteinExistence type="predicted"/>
<sequence>MQYLHLGGIADKTEALFAAKAICPDIYPGFKSWNVSTANILIPQDSCDFGQKLLIAV</sequence>
<dbReference type="OrthoDB" id="9785911at2"/>
<dbReference type="Proteomes" id="UP000468388">
    <property type="component" value="Unassembled WGS sequence"/>
</dbReference>
<protein>
    <submittedName>
        <fullName evidence="1">Uncharacterized protein</fullName>
    </submittedName>
</protein>
<accession>A0A6N8JAV5</accession>
<evidence type="ECO:0000313" key="1">
    <source>
        <dbReference type="EMBL" id="MVT42094.1"/>
    </source>
</evidence>
<dbReference type="EMBL" id="WRXO01000004">
    <property type="protein sequence ID" value="MVT42094.1"/>
    <property type="molecule type" value="Genomic_DNA"/>
</dbReference>
<evidence type="ECO:0000313" key="2">
    <source>
        <dbReference type="Proteomes" id="UP000468388"/>
    </source>
</evidence>
<name>A0A6N8JAV5_9BACT</name>
<dbReference type="AlphaFoldDB" id="A0A6N8JAV5"/>
<dbReference type="RefSeq" id="WP_157300728.1">
    <property type="nucleotide sequence ID" value="NZ_BAAAZB010000005.1"/>
</dbReference>
<organism evidence="1 2">
    <name type="scientific">Chitinophaga oryziterrae</name>
    <dbReference type="NCBI Taxonomy" id="1031224"/>
    <lineage>
        <taxon>Bacteria</taxon>
        <taxon>Pseudomonadati</taxon>
        <taxon>Bacteroidota</taxon>
        <taxon>Chitinophagia</taxon>
        <taxon>Chitinophagales</taxon>
        <taxon>Chitinophagaceae</taxon>
        <taxon>Chitinophaga</taxon>
    </lineage>
</organism>
<gene>
    <name evidence="1" type="ORF">GO495_15995</name>
</gene>
<keyword evidence="2" id="KW-1185">Reference proteome</keyword>
<comment type="caution">
    <text evidence="1">The sequence shown here is derived from an EMBL/GenBank/DDBJ whole genome shotgun (WGS) entry which is preliminary data.</text>
</comment>
<reference evidence="1 2" key="1">
    <citation type="submission" date="2019-12" db="EMBL/GenBank/DDBJ databases">
        <title>The draft genomic sequence of strain Chitinophaga oryziterrae JCM 16595.</title>
        <authorList>
            <person name="Zhang X."/>
        </authorList>
    </citation>
    <scope>NUCLEOTIDE SEQUENCE [LARGE SCALE GENOMIC DNA]</scope>
    <source>
        <strain evidence="1 2">JCM 16595</strain>
    </source>
</reference>